<feature type="non-terminal residue" evidence="2">
    <location>
        <position position="1"/>
    </location>
</feature>
<dbReference type="AlphaFoldDB" id="A0A091UYT6"/>
<proteinExistence type="predicted"/>
<dbReference type="EMBL" id="KL410343">
    <property type="protein sequence ID" value="KFQ96174.1"/>
    <property type="molecule type" value="Genomic_DNA"/>
</dbReference>
<sequence length="99" mass="9791">PYLRPLQALLAGGASAATVVTGNAGEVTAPRGDGHSLRAEDAASSSGGGGSHNIVLREGAEDGSGQGHHHSRRLDDDGGVLALPDTGLIAAVGQRGWST</sequence>
<evidence type="ECO:0000313" key="2">
    <source>
        <dbReference type="EMBL" id="KFQ96174.1"/>
    </source>
</evidence>
<feature type="region of interest" description="Disordered" evidence="1">
    <location>
        <begin position="25"/>
        <end position="80"/>
    </location>
</feature>
<dbReference type="Proteomes" id="UP000053283">
    <property type="component" value="Unassembled WGS sequence"/>
</dbReference>
<evidence type="ECO:0000313" key="3">
    <source>
        <dbReference type="Proteomes" id="UP000053283"/>
    </source>
</evidence>
<gene>
    <name evidence="2" type="ORF">Y956_10322</name>
</gene>
<feature type="non-terminal residue" evidence="2">
    <location>
        <position position="99"/>
    </location>
</feature>
<protein>
    <submittedName>
        <fullName evidence="2">Uncharacterized protein</fullName>
    </submittedName>
</protein>
<keyword evidence="3" id="KW-1185">Reference proteome</keyword>
<accession>A0A091UYT6</accession>
<evidence type="ECO:0000256" key="1">
    <source>
        <dbReference type="SAM" id="MobiDB-lite"/>
    </source>
</evidence>
<reference evidence="2 3" key="1">
    <citation type="submission" date="2014-04" db="EMBL/GenBank/DDBJ databases">
        <title>Genome evolution of avian class.</title>
        <authorList>
            <person name="Zhang G."/>
            <person name="Li C."/>
        </authorList>
    </citation>
    <scope>NUCLEOTIDE SEQUENCE [LARGE SCALE GENOMIC DNA]</scope>
    <source>
        <strain evidence="2">BGI_Y956</strain>
    </source>
</reference>
<name>A0A091UYT6_NIPNI</name>
<feature type="compositionally biased region" description="Basic and acidic residues" evidence="1">
    <location>
        <begin position="32"/>
        <end position="41"/>
    </location>
</feature>
<organism evidence="2 3">
    <name type="scientific">Nipponia nippon</name>
    <name type="common">Crested ibis</name>
    <name type="synonym">Ibis nippon</name>
    <dbReference type="NCBI Taxonomy" id="128390"/>
    <lineage>
        <taxon>Eukaryota</taxon>
        <taxon>Metazoa</taxon>
        <taxon>Chordata</taxon>
        <taxon>Craniata</taxon>
        <taxon>Vertebrata</taxon>
        <taxon>Euteleostomi</taxon>
        <taxon>Archelosauria</taxon>
        <taxon>Archosauria</taxon>
        <taxon>Dinosauria</taxon>
        <taxon>Saurischia</taxon>
        <taxon>Theropoda</taxon>
        <taxon>Coelurosauria</taxon>
        <taxon>Aves</taxon>
        <taxon>Neognathae</taxon>
        <taxon>Neoaves</taxon>
        <taxon>Aequornithes</taxon>
        <taxon>Pelecaniformes</taxon>
        <taxon>Threskiornithidae</taxon>
        <taxon>Nipponia</taxon>
    </lineage>
</organism>